<dbReference type="NCBIfam" id="TIGR00877">
    <property type="entry name" value="purD"/>
    <property type="match status" value="1"/>
</dbReference>
<dbReference type="SUPFAM" id="SSF51246">
    <property type="entry name" value="Rudiment single hybrid motif"/>
    <property type="match status" value="1"/>
</dbReference>
<name>W4LLQ6_ENTF1</name>
<dbReference type="InterPro" id="IPR011761">
    <property type="entry name" value="ATP-grasp"/>
</dbReference>
<comment type="caution">
    <text evidence="17">The sequence shown here is derived from an EMBL/GenBank/DDBJ whole genome shotgun (WGS) entry which is preliminary data.</text>
</comment>
<evidence type="ECO:0000256" key="4">
    <source>
        <dbReference type="ARBA" id="ARBA00013255"/>
    </source>
</evidence>
<dbReference type="FunFam" id="3.90.600.10:FF:000001">
    <property type="entry name" value="Trifunctional purine biosynthetic protein adenosine-3"/>
    <property type="match status" value="1"/>
</dbReference>
<dbReference type="InterPro" id="IPR016185">
    <property type="entry name" value="PreATP-grasp_dom_sf"/>
</dbReference>
<dbReference type="PANTHER" id="PTHR43472:SF1">
    <property type="entry name" value="PHOSPHORIBOSYLAMINE--GLYCINE LIGASE, CHLOROPLASTIC"/>
    <property type="match status" value="1"/>
</dbReference>
<dbReference type="Gene3D" id="3.40.50.20">
    <property type="match status" value="1"/>
</dbReference>
<keyword evidence="5 14" id="KW-0436">Ligase</keyword>
<evidence type="ECO:0000256" key="3">
    <source>
        <dbReference type="ARBA" id="ARBA00005174"/>
    </source>
</evidence>
<evidence type="ECO:0000256" key="14">
    <source>
        <dbReference type="HAMAP-Rule" id="MF_00138"/>
    </source>
</evidence>
<evidence type="ECO:0000256" key="9">
    <source>
        <dbReference type="ARBA" id="ARBA00022840"/>
    </source>
</evidence>
<keyword evidence="9 15" id="KW-0067">ATP-binding</keyword>
<dbReference type="PATRIC" id="fig|1429438.4.peg.3389"/>
<dbReference type="Pfam" id="PF02843">
    <property type="entry name" value="GARS_C"/>
    <property type="match status" value="1"/>
</dbReference>
<feature type="domain" description="ATP-grasp" evidence="16">
    <location>
        <begin position="107"/>
        <end position="313"/>
    </location>
</feature>
<organism evidence="17 18">
    <name type="scientific">Entotheonella factor</name>
    <dbReference type="NCBI Taxonomy" id="1429438"/>
    <lineage>
        <taxon>Bacteria</taxon>
        <taxon>Pseudomonadati</taxon>
        <taxon>Nitrospinota/Tectimicrobiota group</taxon>
        <taxon>Candidatus Tectimicrobiota</taxon>
        <taxon>Candidatus Entotheonellia</taxon>
        <taxon>Candidatus Entotheonellales</taxon>
        <taxon>Candidatus Entotheonellaceae</taxon>
        <taxon>Candidatus Entotheonella</taxon>
    </lineage>
</organism>
<evidence type="ECO:0000256" key="15">
    <source>
        <dbReference type="PROSITE-ProRule" id="PRU00409"/>
    </source>
</evidence>
<evidence type="ECO:0000256" key="10">
    <source>
        <dbReference type="ARBA" id="ARBA00023211"/>
    </source>
</evidence>
<dbReference type="PANTHER" id="PTHR43472">
    <property type="entry name" value="PHOSPHORIBOSYLAMINE--GLYCINE LIGASE"/>
    <property type="match status" value="1"/>
</dbReference>
<keyword evidence="18" id="KW-1185">Reference proteome</keyword>
<dbReference type="Pfam" id="PF02844">
    <property type="entry name" value="GARS_N"/>
    <property type="match status" value="1"/>
</dbReference>
<gene>
    <name evidence="14" type="primary">purD</name>
    <name evidence="17" type="ORF">ETSY1_17265</name>
</gene>
<sequence length="430" mass="45819">MNVLVVGSGGREHALVWKLAQSPLIQTLYCAPGNAGCQQLAESVAIAETDIPALCRFARERQIDLTVVGPEIPLALGITDAFAEHGLRVFGPSQAAAQLEASKAFAKTFMQNHGIPTAVAEIVDDIAAAQAYIRQYNGPLVVKADGLAAGKGVTVCQTREEALEAVRLAMVERVFGDAGDRVLLEAFLPGEEASFHVLTDGERILPLPTSQDHKRVFDQDQGPNTGGMGAYSPAPVITDALQARILADIVEPAIRGMAARGTPYRGVLYTGLMIVDGAPFVVEFNVRFGDPETQPLLVRLDEDLLPLLDRAAQGGLDDRPLMVMPDAAVCVVMASGGYPGTYRKGLPVEGLEHASTLENTWVFHAGTASQANQIMTNGGRVLGVTARGASVATAIERAYHTLSCISWPGVHYRRDIGHRAMHRMSGPDQG</sequence>
<dbReference type="SUPFAM" id="SSF56059">
    <property type="entry name" value="Glutathione synthetase ATP-binding domain-like"/>
    <property type="match status" value="1"/>
</dbReference>
<dbReference type="GO" id="GO:0046872">
    <property type="term" value="F:metal ion binding"/>
    <property type="evidence" value="ECO:0007669"/>
    <property type="project" value="UniProtKB-KW"/>
</dbReference>
<dbReference type="InterPro" id="IPR020561">
    <property type="entry name" value="PRibGlycinamid_synth_ATP-grasp"/>
</dbReference>
<evidence type="ECO:0000313" key="18">
    <source>
        <dbReference type="Proteomes" id="UP000019141"/>
    </source>
</evidence>
<dbReference type="InterPro" id="IPR020559">
    <property type="entry name" value="PRibGlycinamide_synth_CS"/>
</dbReference>
<dbReference type="PROSITE" id="PS00184">
    <property type="entry name" value="GARS"/>
    <property type="match status" value="1"/>
</dbReference>
<dbReference type="InterPro" id="IPR020562">
    <property type="entry name" value="PRibGlycinamide_synth_N"/>
</dbReference>
<keyword evidence="8 14" id="KW-0658">Purine biosynthesis</keyword>
<dbReference type="Gene3D" id="3.30.470.20">
    <property type="entry name" value="ATP-grasp fold, B domain"/>
    <property type="match status" value="1"/>
</dbReference>
<comment type="similarity">
    <text evidence="11 14">Belongs to the GARS family.</text>
</comment>
<comment type="catalytic activity">
    <reaction evidence="14">
        <text>5-phospho-beta-D-ribosylamine + glycine + ATP = N(1)-(5-phospho-beta-D-ribosyl)glycinamide + ADP + phosphate + H(+)</text>
        <dbReference type="Rhea" id="RHEA:17453"/>
        <dbReference type="ChEBI" id="CHEBI:15378"/>
        <dbReference type="ChEBI" id="CHEBI:30616"/>
        <dbReference type="ChEBI" id="CHEBI:43474"/>
        <dbReference type="ChEBI" id="CHEBI:57305"/>
        <dbReference type="ChEBI" id="CHEBI:58681"/>
        <dbReference type="ChEBI" id="CHEBI:143788"/>
        <dbReference type="ChEBI" id="CHEBI:456216"/>
        <dbReference type="EC" id="6.3.4.13"/>
    </reaction>
</comment>
<dbReference type="UniPathway" id="UPA00074">
    <property type="reaction ID" value="UER00125"/>
</dbReference>
<dbReference type="SMART" id="SM01209">
    <property type="entry name" value="GARS_A"/>
    <property type="match status" value="1"/>
</dbReference>
<dbReference type="GO" id="GO:0006189">
    <property type="term" value="P:'de novo' IMP biosynthetic process"/>
    <property type="evidence" value="ECO:0007669"/>
    <property type="project" value="UniProtKB-UniRule"/>
</dbReference>
<dbReference type="HAMAP" id="MF_00138">
    <property type="entry name" value="GARS"/>
    <property type="match status" value="1"/>
</dbReference>
<evidence type="ECO:0000256" key="5">
    <source>
        <dbReference type="ARBA" id="ARBA00022598"/>
    </source>
</evidence>
<evidence type="ECO:0000259" key="16">
    <source>
        <dbReference type="PROSITE" id="PS50975"/>
    </source>
</evidence>
<proteinExistence type="inferred from homology"/>
<dbReference type="HOGENOM" id="CLU_027420_3_1_7"/>
<dbReference type="InterPro" id="IPR037123">
    <property type="entry name" value="PRibGlycinamide_synth_C_sf"/>
</dbReference>
<dbReference type="Gene3D" id="3.30.1490.20">
    <property type="entry name" value="ATP-grasp fold, A domain"/>
    <property type="match status" value="1"/>
</dbReference>
<protein>
    <recommendedName>
        <fullName evidence="4 14">Phosphoribosylamine--glycine ligase</fullName>
        <ecNumber evidence="4 14">6.3.4.13</ecNumber>
    </recommendedName>
    <alternativeName>
        <fullName evidence="14">GARS</fullName>
    </alternativeName>
    <alternativeName>
        <fullName evidence="12 14">Glycinamide ribonucleotide synthetase</fullName>
    </alternativeName>
    <alternativeName>
        <fullName evidence="13 14">Phosphoribosylglycinamide synthetase</fullName>
    </alternativeName>
</protein>
<dbReference type="GO" id="GO:0005524">
    <property type="term" value="F:ATP binding"/>
    <property type="evidence" value="ECO:0007669"/>
    <property type="project" value="UniProtKB-UniRule"/>
</dbReference>
<evidence type="ECO:0000256" key="1">
    <source>
        <dbReference type="ARBA" id="ARBA00001936"/>
    </source>
</evidence>
<keyword evidence="10" id="KW-0464">Manganese</keyword>
<comment type="cofactor">
    <cofactor evidence="2">
        <name>Mg(2+)</name>
        <dbReference type="ChEBI" id="CHEBI:18420"/>
    </cofactor>
</comment>
<dbReference type="SMART" id="SM01210">
    <property type="entry name" value="GARS_C"/>
    <property type="match status" value="1"/>
</dbReference>
<comment type="cofactor">
    <cofactor evidence="1">
        <name>Mn(2+)</name>
        <dbReference type="ChEBI" id="CHEBI:29035"/>
    </cofactor>
</comment>
<dbReference type="FunFam" id="3.40.50.20:FF:000006">
    <property type="entry name" value="Phosphoribosylamine--glycine ligase, chloroplastic"/>
    <property type="match status" value="1"/>
</dbReference>
<dbReference type="Proteomes" id="UP000019141">
    <property type="component" value="Unassembled WGS sequence"/>
</dbReference>
<dbReference type="GO" id="GO:0004637">
    <property type="term" value="F:phosphoribosylamine-glycine ligase activity"/>
    <property type="evidence" value="ECO:0007669"/>
    <property type="project" value="UniProtKB-UniRule"/>
</dbReference>
<keyword evidence="7 15" id="KW-0547">Nucleotide-binding</keyword>
<dbReference type="InterPro" id="IPR013815">
    <property type="entry name" value="ATP_grasp_subdomain_1"/>
</dbReference>
<dbReference type="EC" id="6.3.4.13" evidence="4 14"/>
<evidence type="ECO:0000313" key="17">
    <source>
        <dbReference type="EMBL" id="ETW98824.1"/>
    </source>
</evidence>
<dbReference type="InterPro" id="IPR020560">
    <property type="entry name" value="PRibGlycinamide_synth_C-dom"/>
</dbReference>
<evidence type="ECO:0000256" key="6">
    <source>
        <dbReference type="ARBA" id="ARBA00022723"/>
    </source>
</evidence>
<evidence type="ECO:0000256" key="12">
    <source>
        <dbReference type="ARBA" id="ARBA00042242"/>
    </source>
</evidence>
<evidence type="ECO:0000256" key="8">
    <source>
        <dbReference type="ARBA" id="ARBA00022755"/>
    </source>
</evidence>
<dbReference type="EMBL" id="AZHW01000515">
    <property type="protein sequence ID" value="ETW98824.1"/>
    <property type="molecule type" value="Genomic_DNA"/>
</dbReference>
<dbReference type="Gene3D" id="3.90.600.10">
    <property type="entry name" value="Phosphoribosylglycinamide synthetase, C-terminal domain"/>
    <property type="match status" value="1"/>
</dbReference>
<dbReference type="SUPFAM" id="SSF52440">
    <property type="entry name" value="PreATP-grasp domain"/>
    <property type="match status" value="1"/>
</dbReference>
<evidence type="ECO:0000256" key="2">
    <source>
        <dbReference type="ARBA" id="ARBA00001946"/>
    </source>
</evidence>
<dbReference type="GO" id="GO:0009113">
    <property type="term" value="P:purine nucleobase biosynthetic process"/>
    <property type="evidence" value="ECO:0007669"/>
    <property type="project" value="InterPro"/>
</dbReference>
<dbReference type="InterPro" id="IPR011054">
    <property type="entry name" value="Rudment_hybrid_motif"/>
</dbReference>
<comment type="pathway">
    <text evidence="3 14">Purine metabolism; IMP biosynthesis via de novo pathway; N(1)-(5-phospho-D-ribosyl)glycinamide from 5-phospho-alpha-D-ribose 1-diphosphate: step 2/2.</text>
</comment>
<reference evidence="17 18" key="1">
    <citation type="journal article" date="2014" name="Nature">
        <title>An environmental bacterial taxon with a large and distinct metabolic repertoire.</title>
        <authorList>
            <person name="Wilson M.C."/>
            <person name="Mori T."/>
            <person name="Ruckert C."/>
            <person name="Uria A.R."/>
            <person name="Helf M.J."/>
            <person name="Takada K."/>
            <person name="Gernert C."/>
            <person name="Steffens U.A."/>
            <person name="Heycke N."/>
            <person name="Schmitt S."/>
            <person name="Rinke C."/>
            <person name="Helfrich E.J."/>
            <person name="Brachmann A.O."/>
            <person name="Gurgui C."/>
            <person name="Wakimoto T."/>
            <person name="Kracht M."/>
            <person name="Crusemann M."/>
            <person name="Hentschel U."/>
            <person name="Abe I."/>
            <person name="Matsunaga S."/>
            <person name="Kalinowski J."/>
            <person name="Takeyama H."/>
            <person name="Piel J."/>
        </authorList>
    </citation>
    <scope>NUCLEOTIDE SEQUENCE [LARGE SCALE GENOMIC DNA]</scope>
    <source>
        <strain evidence="18">TSY1</strain>
    </source>
</reference>
<dbReference type="AlphaFoldDB" id="W4LLQ6"/>
<evidence type="ECO:0000256" key="13">
    <source>
        <dbReference type="ARBA" id="ARBA00042864"/>
    </source>
</evidence>
<dbReference type="InterPro" id="IPR000115">
    <property type="entry name" value="PRibGlycinamide_synth"/>
</dbReference>
<dbReference type="PROSITE" id="PS50975">
    <property type="entry name" value="ATP_GRASP"/>
    <property type="match status" value="1"/>
</dbReference>
<dbReference type="Pfam" id="PF01071">
    <property type="entry name" value="GARS_A"/>
    <property type="match status" value="1"/>
</dbReference>
<keyword evidence="6" id="KW-0479">Metal-binding</keyword>
<evidence type="ECO:0000256" key="11">
    <source>
        <dbReference type="ARBA" id="ARBA00038345"/>
    </source>
</evidence>
<evidence type="ECO:0000256" key="7">
    <source>
        <dbReference type="ARBA" id="ARBA00022741"/>
    </source>
</evidence>
<accession>W4LLQ6</accession>